<gene>
    <name evidence="4" type="ORF">PM10SUCC1_24220</name>
</gene>
<keyword evidence="2" id="KW-0472">Membrane</keyword>
<evidence type="ECO:0000256" key="2">
    <source>
        <dbReference type="SAM" id="Phobius"/>
    </source>
</evidence>
<dbReference type="CDD" id="cd05237">
    <property type="entry name" value="UDP_invert_4-6DH_SDR_e"/>
    <property type="match status" value="1"/>
</dbReference>
<dbReference type="SUPFAM" id="SSF51735">
    <property type="entry name" value="NAD(P)-binding Rossmann-fold domains"/>
    <property type="match status" value="2"/>
</dbReference>
<dbReference type="PANTHER" id="PTHR43318">
    <property type="entry name" value="UDP-N-ACETYLGLUCOSAMINE 4,6-DEHYDRATASE"/>
    <property type="match status" value="1"/>
</dbReference>
<comment type="caution">
    <text evidence="4">The sequence shown here is derived from an EMBL/GenBank/DDBJ whole genome shotgun (WGS) entry which is preliminary data.</text>
</comment>
<dbReference type="Proteomes" id="UP001144471">
    <property type="component" value="Unassembled WGS sequence"/>
</dbReference>
<accession>A0A9W6GM18</accession>
<dbReference type="RefSeq" id="WP_281836308.1">
    <property type="nucleotide sequence ID" value="NZ_BSDY01000011.1"/>
</dbReference>
<dbReference type="PANTHER" id="PTHR43318:SF1">
    <property type="entry name" value="POLYSACCHARIDE BIOSYNTHESIS PROTEIN EPSC-RELATED"/>
    <property type="match status" value="1"/>
</dbReference>
<dbReference type="EMBL" id="BSDY01000011">
    <property type="protein sequence ID" value="GLI56908.1"/>
    <property type="molecule type" value="Genomic_DNA"/>
</dbReference>
<feature type="transmembrane region" description="Helical" evidence="2">
    <location>
        <begin position="44"/>
        <end position="61"/>
    </location>
</feature>
<sequence>MYKFSLRRKGKIILDVGSILLGFLVAHLLKYDLTWSDELQKDHHGVYIMFFLLVYLLLNLQNKSWRYTSIVEISQIIFTNIMAGILMLGTFIQLGQSISVSMLVFTTLICTLFQLFNRYVLRVMRYVETMNKVKGDGELALVIGAGEAGESIAKESRKNPNFKYDILGFLDDNPKRHGVILHGYRVLGGRNNIPNILEKYRVKTVIIAIPSATGEVIKELRNYFVDTDIKIKVLPAMESLLDGRSTVNQLRDVKIEDLLGRKEVSINNENLDKLIEGKTVFVTGGAGSIGSELGRQIAKHNPKRLVAIDVNENDIYFLELELKRRYSNLNFVSEICNVRERDKVEWLFDKYRPELVFHAAAHKHVPLMEHNPEEAIKNNIMGTKNVADAAEKYESERFVLVSTDKAVNPTNIMGATKRACEIVIQEKAKNSKTKYMAVRFGNVLGSNGSVIPIFKKLIEEGKNLTLTHKDITRYFMTIPEAAQLVIEAGYLGRGGEVFILDMGEPIKIIDLAKNLIELADADVGIDIVGLRPGEKLYEELLYDVNAAIKTENRKIFISKLKEEAVDVENYLKVLKREVVDPDVDIIKGIMKEFVSTYAEPSHHFEEKKAPVREKLREAQVEEEIVAVKGKVALA</sequence>
<feature type="transmembrane region" description="Helical" evidence="2">
    <location>
        <begin position="12"/>
        <end position="29"/>
    </location>
</feature>
<organism evidence="4 5">
    <name type="scientific">Propionigenium maris DSM 9537</name>
    <dbReference type="NCBI Taxonomy" id="1123000"/>
    <lineage>
        <taxon>Bacteria</taxon>
        <taxon>Fusobacteriati</taxon>
        <taxon>Fusobacteriota</taxon>
        <taxon>Fusobacteriia</taxon>
        <taxon>Fusobacteriales</taxon>
        <taxon>Fusobacteriaceae</taxon>
        <taxon>Propionigenium</taxon>
    </lineage>
</organism>
<keyword evidence="2" id="KW-1133">Transmembrane helix</keyword>
<dbReference type="Pfam" id="PF13727">
    <property type="entry name" value="CoA_binding_3"/>
    <property type="match status" value="1"/>
</dbReference>
<name>A0A9W6GM18_9FUSO</name>
<protein>
    <submittedName>
        <fullName evidence="4">UDP-4-dehydro-6-deoxy-2-acetamido-D-glucose 4-reductase</fullName>
    </submittedName>
</protein>
<dbReference type="AlphaFoldDB" id="A0A9W6GM18"/>
<evidence type="ECO:0000259" key="3">
    <source>
        <dbReference type="Pfam" id="PF02719"/>
    </source>
</evidence>
<feature type="domain" description="Polysaccharide biosynthesis protein CapD-like" evidence="3">
    <location>
        <begin position="280"/>
        <end position="558"/>
    </location>
</feature>
<comment type="similarity">
    <text evidence="1">Belongs to the polysaccharide synthase family.</text>
</comment>
<dbReference type="Pfam" id="PF02719">
    <property type="entry name" value="Polysacc_synt_2"/>
    <property type="match status" value="1"/>
</dbReference>
<keyword evidence="5" id="KW-1185">Reference proteome</keyword>
<dbReference type="Gene3D" id="3.40.50.720">
    <property type="entry name" value="NAD(P)-binding Rossmann-like Domain"/>
    <property type="match status" value="2"/>
</dbReference>
<keyword evidence="2" id="KW-0812">Transmembrane</keyword>
<evidence type="ECO:0000256" key="1">
    <source>
        <dbReference type="ARBA" id="ARBA00007430"/>
    </source>
</evidence>
<evidence type="ECO:0000313" key="5">
    <source>
        <dbReference type="Proteomes" id="UP001144471"/>
    </source>
</evidence>
<dbReference type="InterPro" id="IPR051203">
    <property type="entry name" value="Polysaccharide_Synthase-Rel"/>
</dbReference>
<dbReference type="InterPro" id="IPR036291">
    <property type="entry name" value="NAD(P)-bd_dom_sf"/>
</dbReference>
<feature type="transmembrane region" description="Helical" evidence="2">
    <location>
        <begin position="73"/>
        <end position="92"/>
    </location>
</feature>
<proteinExistence type="inferred from homology"/>
<dbReference type="InterPro" id="IPR003869">
    <property type="entry name" value="Polysac_CapD-like"/>
</dbReference>
<reference evidence="4" key="1">
    <citation type="submission" date="2022-12" db="EMBL/GenBank/DDBJ databases">
        <title>Reference genome sequencing for broad-spectrum identification of bacterial and archaeal isolates by mass spectrometry.</title>
        <authorList>
            <person name="Sekiguchi Y."/>
            <person name="Tourlousse D.M."/>
        </authorList>
    </citation>
    <scope>NUCLEOTIDE SEQUENCE</scope>
    <source>
        <strain evidence="4">10succ1</strain>
    </source>
</reference>
<feature type="transmembrane region" description="Helical" evidence="2">
    <location>
        <begin position="98"/>
        <end position="116"/>
    </location>
</feature>
<evidence type="ECO:0000313" key="4">
    <source>
        <dbReference type="EMBL" id="GLI56908.1"/>
    </source>
</evidence>